<dbReference type="Pfam" id="PF09990">
    <property type="entry name" value="DUF2231"/>
    <property type="match status" value="1"/>
</dbReference>
<feature type="domain" description="DUF2231" evidence="2">
    <location>
        <begin position="7"/>
        <end position="162"/>
    </location>
</feature>
<organism evidence="3 4">
    <name type="scientific">Virgisporangium aliadipatigenens</name>
    <dbReference type="NCBI Taxonomy" id="741659"/>
    <lineage>
        <taxon>Bacteria</taxon>
        <taxon>Bacillati</taxon>
        <taxon>Actinomycetota</taxon>
        <taxon>Actinomycetes</taxon>
        <taxon>Micromonosporales</taxon>
        <taxon>Micromonosporaceae</taxon>
        <taxon>Virgisporangium</taxon>
    </lineage>
</organism>
<dbReference type="InterPro" id="IPR019251">
    <property type="entry name" value="DUF2231_TM"/>
</dbReference>
<feature type="transmembrane region" description="Helical" evidence="1">
    <location>
        <begin position="91"/>
        <end position="112"/>
    </location>
</feature>
<evidence type="ECO:0000313" key="4">
    <source>
        <dbReference type="Proteomes" id="UP000619260"/>
    </source>
</evidence>
<gene>
    <name evidence="3" type="ORF">Val02_53860</name>
</gene>
<keyword evidence="1" id="KW-0472">Membrane</keyword>
<evidence type="ECO:0000256" key="1">
    <source>
        <dbReference type="SAM" id="Phobius"/>
    </source>
</evidence>
<dbReference type="Proteomes" id="UP000619260">
    <property type="component" value="Unassembled WGS sequence"/>
</dbReference>
<name>A0A8J3YRB8_9ACTN</name>
<keyword evidence="1" id="KW-0812">Transmembrane</keyword>
<dbReference type="RefSeq" id="WP_203901986.1">
    <property type="nucleotide sequence ID" value="NZ_BOPF01000021.1"/>
</dbReference>
<keyword evidence="4" id="KW-1185">Reference proteome</keyword>
<evidence type="ECO:0000259" key="2">
    <source>
        <dbReference type="Pfam" id="PF09990"/>
    </source>
</evidence>
<keyword evidence="1" id="KW-1133">Transmembrane helix</keyword>
<dbReference type="AlphaFoldDB" id="A0A8J3YRB8"/>
<reference evidence="3" key="1">
    <citation type="submission" date="2021-01" db="EMBL/GenBank/DDBJ databases">
        <title>Whole genome shotgun sequence of Virgisporangium aliadipatigenens NBRC 105644.</title>
        <authorList>
            <person name="Komaki H."/>
            <person name="Tamura T."/>
        </authorList>
    </citation>
    <scope>NUCLEOTIDE SEQUENCE</scope>
    <source>
        <strain evidence="3">NBRC 105644</strain>
    </source>
</reference>
<feature type="transmembrane region" description="Helical" evidence="1">
    <location>
        <begin position="132"/>
        <end position="150"/>
    </location>
</feature>
<protein>
    <recommendedName>
        <fullName evidence="2">DUF2231 domain-containing protein</fullName>
    </recommendedName>
</protein>
<comment type="caution">
    <text evidence="3">The sequence shown here is derived from an EMBL/GenBank/DDBJ whole genome shotgun (WGS) entry which is preliminary data.</text>
</comment>
<dbReference type="EMBL" id="BOPF01000021">
    <property type="protein sequence ID" value="GIJ48500.1"/>
    <property type="molecule type" value="Genomic_DNA"/>
</dbReference>
<sequence length="164" mass="16912">MFEEISGLPMHPLLVHAAVVFVPLLALVAVGYAVVPKVRPHTRWVLGALAIVTPGAALFAKLSGNAFYDRLNKRGAISAEYFDRLQAHADFGNYTLIASAVLALVAIGLVLFVPPPGGVAVGGGAGGKVLPLALSGLAVVLAIVAVYYVVRTGDSGAKAVWEGQ</sequence>
<proteinExistence type="predicted"/>
<feature type="transmembrane region" description="Helical" evidence="1">
    <location>
        <begin position="12"/>
        <end position="35"/>
    </location>
</feature>
<feature type="transmembrane region" description="Helical" evidence="1">
    <location>
        <begin position="41"/>
        <end position="60"/>
    </location>
</feature>
<evidence type="ECO:0000313" key="3">
    <source>
        <dbReference type="EMBL" id="GIJ48500.1"/>
    </source>
</evidence>
<accession>A0A8J3YRB8</accession>